<sequence>MRSGRFSDAVVSVWKYLWVVNILTLKALELAWFPRGLSGVAMFVFSAALLCFLFLLGLLIDSLAMKARYEPRREEGCRGGICWHSRSIRKVCLEEVEEEFSVDLVHSWLPSLLVTHE</sequence>
<evidence type="ECO:0000256" key="1">
    <source>
        <dbReference type="SAM" id="Phobius"/>
    </source>
</evidence>
<dbReference type="Proteomes" id="UP000825729">
    <property type="component" value="Unassembled WGS sequence"/>
</dbReference>
<reference evidence="2 3" key="1">
    <citation type="submission" date="2021-07" db="EMBL/GenBank/DDBJ databases">
        <title>The Aristolochia fimbriata genome: insights into angiosperm evolution, floral development and chemical biosynthesis.</title>
        <authorList>
            <person name="Jiao Y."/>
        </authorList>
    </citation>
    <scope>NUCLEOTIDE SEQUENCE [LARGE SCALE GENOMIC DNA]</scope>
    <source>
        <strain evidence="2">IBCAS-2021</strain>
        <tissue evidence="2">Leaf</tissue>
    </source>
</reference>
<feature type="transmembrane region" description="Helical" evidence="1">
    <location>
        <begin position="12"/>
        <end position="33"/>
    </location>
</feature>
<dbReference type="EMBL" id="JAINDJ010000007">
    <property type="protein sequence ID" value="KAG9442657.1"/>
    <property type="molecule type" value="Genomic_DNA"/>
</dbReference>
<accession>A0AAV7E1L0</accession>
<keyword evidence="1" id="KW-1133">Transmembrane helix</keyword>
<protein>
    <submittedName>
        <fullName evidence="2">Uncharacterized protein</fullName>
    </submittedName>
</protein>
<keyword evidence="3" id="KW-1185">Reference proteome</keyword>
<proteinExistence type="predicted"/>
<keyword evidence="1" id="KW-0472">Membrane</keyword>
<comment type="caution">
    <text evidence="2">The sequence shown here is derived from an EMBL/GenBank/DDBJ whole genome shotgun (WGS) entry which is preliminary data.</text>
</comment>
<organism evidence="2 3">
    <name type="scientific">Aristolochia fimbriata</name>
    <name type="common">White veined hardy Dutchman's pipe vine</name>
    <dbReference type="NCBI Taxonomy" id="158543"/>
    <lineage>
        <taxon>Eukaryota</taxon>
        <taxon>Viridiplantae</taxon>
        <taxon>Streptophyta</taxon>
        <taxon>Embryophyta</taxon>
        <taxon>Tracheophyta</taxon>
        <taxon>Spermatophyta</taxon>
        <taxon>Magnoliopsida</taxon>
        <taxon>Magnoliidae</taxon>
        <taxon>Piperales</taxon>
        <taxon>Aristolochiaceae</taxon>
        <taxon>Aristolochia</taxon>
    </lineage>
</organism>
<dbReference type="AlphaFoldDB" id="A0AAV7E1L0"/>
<feature type="transmembrane region" description="Helical" evidence="1">
    <location>
        <begin position="39"/>
        <end position="64"/>
    </location>
</feature>
<keyword evidence="1" id="KW-0812">Transmembrane</keyword>
<evidence type="ECO:0000313" key="2">
    <source>
        <dbReference type="EMBL" id="KAG9442657.1"/>
    </source>
</evidence>
<evidence type="ECO:0000313" key="3">
    <source>
        <dbReference type="Proteomes" id="UP000825729"/>
    </source>
</evidence>
<name>A0AAV7E1L0_ARIFI</name>
<gene>
    <name evidence="2" type="ORF">H6P81_018511</name>
</gene>